<name>A0A2H0XEL1_UNCKA</name>
<dbReference type="EMBL" id="PEYT01000004">
    <property type="protein sequence ID" value="PIS23301.1"/>
    <property type="molecule type" value="Genomic_DNA"/>
</dbReference>
<accession>A0A2H0XEL1</accession>
<proteinExistence type="predicted"/>
<comment type="caution">
    <text evidence="1">The sequence shown here is derived from an EMBL/GenBank/DDBJ whole genome shotgun (WGS) entry which is preliminary data.</text>
</comment>
<dbReference type="Proteomes" id="UP000230340">
    <property type="component" value="Unassembled WGS sequence"/>
</dbReference>
<organism evidence="1 2">
    <name type="scientific">candidate division WWE3 bacterium CG08_land_8_20_14_0_20_40_13</name>
    <dbReference type="NCBI Taxonomy" id="1975084"/>
    <lineage>
        <taxon>Bacteria</taxon>
        <taxon>Katanobacteria</taxon>
    </lineage>
</organism>
<dbReference type="AlphaFoldDB" id="A0A2H0XEL1"/>
<sequence length="79" mass="9076">MDSPRFRESPIIEHCWGVWMNPINTFVKSYLTKAEEDATPRLTRAWRVHKKSLEGIMGKNLTIYAPRSKFLCSSLSGSC</sequence>
<gene>
    <name evidence="1" type="ORF">COT49_00425</name>
</gene>
<protein>
    <submittedName>
        <fullName evidence="1">Uncharacterized protein</fullName>
    </submittedName>
</protein>
<evidence type="ECO:0000313" key="2">
    <source>
        <dbReference type="Proteomes" id="UP000230340"/>
    </source>
</evidence>
<reference evidence="2" key="1">
    <citation type="submission" date="2017-09" db="EMBL/GenBank/DDBJ databases">
        <title>Depth-based differentiation of microbial function through sediment-hosted aquifers and enrichment of novel symbionts in the deep terrestrial subsurface.</title>
        <authorList>
            <person name="Probst A.J."/>
            <person name="Ladd B."/>
            <person name="Jarett J.K."/>
            <person name="Geller-Mcgrath D.E."/>
            <person name="Sieber C.M.K."/>
            <person name="Emerson J.B."/>
            <person name="Anantharaman K."/>
            <person name="Thomas B.C."/>
            <person name="Malmstrom R."/>
            <person name="Stieglmeier M."/>
            <person name="Klingl A."/>
            <person name="Woyke T."/>
            <person name="Ryan C.M."/>
            <person name="Banfield J.F."/>
        </authorList>
    </citation>
    <scope>NUCLEOTIDE SEQUENCE [LARGE SCALE GENOMIC DNA]</scope>
</reference>
<evidence type="ECO:0000313" key="1">
    <source>
        <dbReference type="EMBL" id="PIS23301.1"/>
    </source>
</evidence>